<feature type="region of interest" description="Disordered" evidence="2">
    <location>
        <begin position="1"/>
        <end position="67"/>
    </location>
</feature>
<feature type="region of interest" description="Disordered" evidence="2">
    <location>
        <begin position="367"/>
        <end position="398"/>
    </location>
</feature>
<organism evidence="4 5">
    <name type="scientific">Symbiodinium microadriaticum</name>
    <name type="common">Dinoflagellate</name>
    <name type="synonym">Zooxanthella microadriatica</name>
    <dbReference type="NCBI Taxonomy" id="2951"/>
    <lineage>
        <taxon>Eukaryota</taxon>
        <taxon>Sar</taxon>
        <taxon>Alveolata</taxon>
        <taxon>Dinophyceae</taxon>
        <taxon>Suessiales</taxon>
        <taxon>Symbiodiniaceae</taxon>
        <taxon>Symbiodinium</taxon>
    </lineage>
</organism>
<keyword evidence="5" id="KW-1185">Reference proteome</keyword>
<evidence type="ECO:0000313" key="5">
    <source>
        <dbReference type="Proteomes" id="UP000186817"/>
    </source>
</evidence>
<dbReference type="GO" id="GO:0003723">
    <property type="term" value="F:RNA binding"/>
    <property type="evidence" value="ECO:0007669"/>
    <property type="project" value="UniProtKB-UniRule"/>
</dbReference>
<dbReference type="OrthoDB" id="10313213at2759"/>
<feature type="region of interest" description="Disordered" evidence="2">
    <location>
        <begin position="144"/>
        <end position="182"/>
    </location>
</feature>
<dbReference type="AlphaFoldDB" id="A0A1Q9EBF8"/>
<evidence type="ECO:0000256" key="1">
    <source>
        <dbReference type="PROSITE-ProRule" id="PRU00176"/>
    </source>
</evidence>
<dbReference type="PROSITE" id="PS50102">
    <property type="entry name" value="RRM"/>
    <property type="match status" value="1"/>
</dbReference>
<feature type="domain" description="RRM" evidence="3">
    <location>
        <begin position="285"/>
        <end position="370"/>
    </location>
</feature>
<dbReference type="OMA" id="VAKHARM"/>
<dbReference type="EMBL" id="LSRX01000202">
    <property type="protein sequence ID" value="OLQ04741.1"/>
    <property type="molecule type" value="Genomic_DNA"/>
</dbReference>
<name>A0A1Q9EBF8_SYMMI</name>
<dbReference type="InterPro" id="IPR000504">
    <property type="entry name" value="RRM_dom"/>
</dbReference>
<evidence type="ECO:0000259" key="3">
    <source>
        <dbReference type="PROSITE" id="PS50102"/>
    </source>
</evidence>
<reference evidence="4 5" key="1">
    <citation type="submission" date="2016-02" db="EMBL/GenBank/DDBJ databases">
        <title>Genome analysis of coral dinoflagellate symbionts highlights evolutionary adaptations to a symbiotic lifestyle.</title>
        <authorList>
            <person name="Aranda M."/>
            <person name="Li Y."/>
            <person name="Liew Y.J."/>
            <person name="Baumgarten S."/>
            <person name="Simakov O."/>
            <person name="Wilson M."/>
            <person name="Piel J."/>
            <person name="Ashoor H."/>
            <person name="Bougouffa S."/>
            <person name="Bajic V.B."/>
            <person name="Ryu T."/>
            <person name="Ravasi T."/>
            <person name="Bayer T."/>
            <person name="Micklem G."/>
            <person name="Kim H."/>
            <person name="Bhak J."/>
            <person name="Lajeunesse T.C."/>
            <person name="Voolstra C.R."/>
        </authorList>
    </citation>
    <scope>NUCLEOTIDE SEQUENCE [LARGE SCALE GENOMIC DNA]</scope>
    <source>
        <strain evidence="4 5">CCMP2467</strain>
    </source>
</reference>
<accession>A0A1Q9EBF8</accession>
<comment type="caution">
    <text evidence="4">The sequence shown here is derived from an EMBL/GenBank/DDBJ whole genome shotgun (WGS) entry which is preliminary data.</text>
</comment>
<protein>
    <recommendedName>
        <fullName evidence="3">RRM domain-containing protein</fullName>
    </recommendedName>
</protein>
<sequence length="398" mass="44427">MGRVVLTRSGARRHLTANLADPSTGVEPTPMLPKPPLASPPSAPSKSRNKAHVRQEDQTAPVPQPMAQHDPFTLYVADVPADFGKQDLDKLHAHLGLQKPKVTKLLYPRMSNDKCSAILRYSTQQEAFAALGMFHDRLVLVNEHSGEQQHPRAQYAKKRSSAYPSEDQALPQEPDSESGEDKDGRLYALPSVYLAELPINITENGVRHILHEVDAHVAELVAVNFLQQKSKGTHRCCLLRYPDLPMAEDVAQRVNGFMVYHPDDRTRPVRAKVAKHARMFNQHCTDVYVGEVPFDWNASAVYKLLAEAGIERGAVHSVKLLSHRPGRTSVGVILRVVDADVAEEVMGRLNGLEVNIRGQLRALKARLADPPPWPEAPETRKPLPKPQNRRPRDQFQLQ</sequence>
<feature type="compositionally biased region" description="Pro residues" evidence="2">
    <location>
        <begin position="30"/>
        <end position="43"/>
    </location>
</feature>
<dbReference type="InterPro" id="IPR035979">
    <property type="entry name" value="RBD_domain_sf"/>
</dbReference>
<evidence type="ECO:0000313" key="4">
    <source>
        <dbReference type="EMBL" id="OLQ04741.1"/>
    </source>
</evidence>
<proteinExistence type="predicted"/>
<dbReference type="Proteomes" id="UP000186817">
    <property type="component" value="Unassembled WGS sequence"/>
</dbReference>
<dbReference type="SUPFAM" id="SSF54928">
    <property type="entry name" value="RNA-binding domain, RBD"/>
    <property type="match status" value="2"/>
</dbReference>
<gene>
    <name evidence="4" type="ORF">AK812_SmicGene12151</name>
</gene>
<evidence type="ECO:0000256" key="2">
    <source>
        <dbReference type="SAM" id="MobiDB-lite"/>
    </source>
</evidence>
<keyword evidence="1" id="KW-0694">RNA-binding</keyword>